<name>A0A8H4IRY7_9PEZI</name>
<organism evidence="2 3">
    <name type="scientific">Botryosphaeria dothidea</name>
    <dbReference type="NCBI Taxonomy" id="55169"/>
    <lineage>
        <taxon>Eukaryota</taxon>
        <taxon>Fungi</taxon>
        <taxon>Dikarya</taxon>
        <taxon>Ascomycota</taxon>
        <taxon>Pezizomycotina</taxon>
        <taxon>Dothideomycetes</taxon>
        <taxon>Dothideomycetes incertae sedis</taxon>
        <taxon>Botryosphaeriales</taxon>
        <taxon>Botryosphaeriaceae</taxon>
        <taxon>Botryosphaeria</taxon>
    </lineage>
</organism>
<dbReference type="Proteomes" id="UP000572817">
    <property type="component" value="Unassembled WGS sequence"/>
</dbReference>
<accession>A0A8H4IRY7</accession>
<evidence type="ECO:0000313" key="2">
    <source>
        <dbReference type="EMBL" id="KAF4304113.1"/>
    </source>
</evidence>
<reference evidence="2" key="1">
    <citation type="submission" date="2020-04" db="EMBL/GenBank/DDBJ databases">
        <title>Genome Assembly and Annotation of Botryosphaeria dothidea sdau 11-99, a Latent Pathogen of Apple Fruit Ring Rot in China.</title>
        <authorList>
            <person name="Yu C."/>
            <person name="Diao Y."/>
            <person name="Lu Q."/>
            <person name="Zhao J."/>
            <person name="Cui S."/>
            <person name="Peng C."/>
            <person name="He B."/>
            <person name="Liu H."/>
        </authorList>
    </citation>
    <scope>NUCLEOTIDE SEQUENCE [LARGE SCALE GENOMIC DNA]</scope>
    <source>
        <strain evidence="2">Sdau11-99</strain>
    </source>
</reference>
<dbReference type="EMBL" id="WWBZ02000051">
    <property type="protein sequence ID" value="KAF4304113.1"/>
    <property type="molecule type" value="Genomic_DNA"/>
</dbReference>
<dbReference type="Gene3D" id="3.40.390.10">
    <property type="entry name" value="Collagenase (Catalytic Domain)"/>
    <property type="match status" value="1"/>
</dbReference>
<evidence type="ECO:0008006" key="4">
    <source>
        <dbReference type="Google" id="ProtNLM"/>
    </source>
</evidence>
<dbReference type="AlphaFoldDB" id="A0A8H4IRY7"/>
<comment type="caution">
    <text evidence="2">The sequence shown here is derived from an EMBL/GenBank/DDBJ whole genome shotgun (WGS) entry which is preliminary data.</text>
</comment>
<evidence type="ECO:0000313" key="3">
    <source>
        <dbReference type="Proteomes" id="UP000572817"/>
    </source>
</evidence>
<dbReference type="OrthoDB" id="3929556at2759"/>
<protein>
    <recommendedName>
        <fullName evidence="4">Lysine-specific metallo-endopeptidase domain-containing protein</fullName>
    </recommendedName>
</protein>
<dbReference type="GO" id="GO:0008237">
    <property type="term" value="F:metallopeptidase activity"/>
    <property type="evidence" value="ECO:0007669"/>
    <property type="project" value="InterPro"/>
</dbReference>
<sequence>MKFPVRVLAASSFIFGVARSWELDASCTKDESTANMVNDAMETAFEMAQTSLTALENEMSDQYVSDVFKWLFFRDNETPDINSMTSVRFTLNGIINMRTKVDKAKFGDVKVYCDMSRFGDDPRKKDGKWYDEDIEYAIDPKTEVEWKDCKSALPTTFAYTHNPVGKVSQIQICPWFINYAKGKKYNTWTDVQKKTKIFKWSVPKLDGGWPLTPVDSAALLEKVLLHELSHTNSAGQNVDVGGGTSPPFFGPRYGWNECRKLAQKGPNPNKPIEAPQRNADSYGLLGSAMRFYHDTQSSVRVAVDGKFENKPQSENKNKRWPDLVDTRFSYDKRFAEPGRFVKVVKAEAVV</sequence>
<gene>
    <name evidence="2" type="ORF">GTA08_BOTSDO07478</name>
</gene>
<keyword evidence="3" id="KW-1185">Reference proteome</keyword>
<evidence type="ECO:0000256" key="1">
    <source>
        <dbReference type="SAM" id="SignalP"/>
    </source>
</evidence>
<feature type="chain" id="PRO_5034021683" description="Lysine-specific metallo-endopeptidase domain-containing protein" evidence="1">
    <location>
        <begin position="21"/>
        <end position="350"/>
    </location>
</feature>
<feature type="signal peptide" evidence="1">
    <location>
        <begin position="1"/>
        <end position="20"/>
    </location>
</feature>
<proteinExistence type="predicted"/>
<dbReference type="SUPFAM" id="SSF55486">
    <property type="entry name" value="Metalloproteases ('zincins'), catalytic domain"/>
    <property type="match status" value="1"/>
</dbReference>
<keyword evidence="1" id="KW-0732">Signal</keyword>
<dbReference type="InterPro" id="IPR024079">
    <property type="entry name" value="MetalloPept_cat_dom_sf"/>
</dbReference>